<evidence type="ECO:0000256" key="1">
    <source>
        <dbReference type="ARBA" id="ARBA00022670"/>
    </source>
</evidence>
<accession>A0A2K5AQU6</accession>
<keyword evidence="2" id="KW-0479">Metal-binding</keyword>
<dbReference type="KEGG" id="ncv:NCAV_0848"/>
<gene>
    <name evidence="7" type="ORF">NCAV_0848</name>
</gene>
<evidence type="ECO:0000313" key="8">
    <source>
        <dbReference type="Proteomes" id="UP000236248"/>
    </source>
</evidence>
<dbReference type="PANTHER" id="PTHR34858:SF1">
    <property type="entry name" value="CYSO-CYSTEINE PEPTIDASE"/>
    <property type="match status" value="1"/>
</dbReference>
<evidence type="ECO:0000256" key="3">
    <source>
        <dbReference type="ARBA" id="ARBA00022801"/>
    </source>
</evidence>
<evidence type="ECO:0000313" key="7">
    <source>
        <dbReference type="EMBL" id="SPC34026.1"/>
    </source>
</evidence>
<evidence type="ECO:0000256" key="5">
    <source>
        <dbReference type="ARBA" id="ARBA00023049"/>
    </source>
</evidence>
<dbReference type="Gene3D" id="3.40.140.10">
    <property type="entry name" value="Cytidine Deaminase, domain 2"/>
    <property type="match status" value="1"/>
</dbReference>
<name>A0A2K5AQU6_9ARCH</name>
<proteinExistence type="predicted"/>
<dbReference type="InterPro" id="IPR028090">
    <property type="entry name" value="JAB_dom_prok"/>
</dbReference>
<dbReference type="GO" id="GO:0008235">
    <property type="term" value="F:metalloexopeptidase activity"/>
    <property type="evidence" value="ECO:0007669"/>
    <property type="project" value="TreeGrafter"/>
</dbReference>
<keyword evidence="8" id="KW-1185">Reference proteome</keyword>
<dbReference type="SMART" id="SM00232">
    <property type="entry name" value="JAB_MPN"/>
    <property type="match status" value="1"/>
</dbReference>
<organism evidence="7 8">
    <name type="scientific">Candidatus Nitrosocaldus cavascurensis</name>
    <dbReference type="NCBI Taxonomy" id="2058097"/>
    <lineage>
        <taxon>Archaea</taxon>
        <taxon>Nitrososphaerota</taxon>
        <taxon>Nitrososphaeria</taxon>
        <taxon>Candidatus Nitrosocaldales</taxon>
        <taxon>Candidatus Nitrosocaldaceae</taxon>
        <taxon>Candidatus Nitrosocaldus</taxon>
    </lineage>
</organism>
<dbReference type="RefSeq" id="WP_158648731.1">
    <property type="nucleotide sequence ID" value="NZ_LT981265.1"/>
</dbReference>
<sequence>MLDSVVIEFKQLEVLRGLAEKAYPYEACALLAGSVEVDGSSNTYRVRLVIEVDNADMSSMSFSIRDEDLINAYEIMSSSNLELVGIFHTHPFSNAYPSGKDIKYMQINPVPWIILAGDEIRAFIIDEGKGVKELRLLISG</sequence>
<dbReference type="InterPro" id="IPR051929">
    <property type="entry name" value="VirAsm_ModProt"/>
</dbReference>
<dbReference type="CDD" id="cd08070">
    <property type="entry name" value="MPN_like"/>
    <property type="match status" value="1"/>
</dbReference>
<dbReference type="AlphaFoldDB" id="A0A2K5AQU6"/>
<keyword evidence="1" id="KW-0645">Protease</keyword>
<protein>
    <submittedName>
        <fullName evidence="7">Mov34/MPN/PAD-1 family protein</fullName>
    </submittedName>
</protein>
<evidence type="ECO:0000256" key="2">
    <source>
        <dbReference type="ARBA" id="ARBA00022723"/>
    </source>
</evidence>
<evidence type="ECO:0000259" key="6">
    <source>
        <dbReference type="PROSITE" id="PS50249"/>
    </source>
</evidence>
<dbReference type="EMBL" id="LT981265">
    <property type="protein sequence ID" value="SPC34026.1"/>
    <property type="molecule type" value="Genomic_DNA"/>
</dbReference>
<dbReference type="Proteomes" id="UP000236248">
    <property type="component" value="Chromosome NCAV"/>
</dbReference>
<dbReference type="InterPro" id="IPR000555">
    <property type="entry name" value="JAMM/MPN+_dom"/>
</dbReference>
<keyword evidence="5" id="KW-0482">Metalloprotease</keyword>
<dbReference type="PANTHER" id="PTHR34858">
    <property type="entry name" value="CYSO-CYSTEINE PEPTIDASE"/>
    <property type="match status" value="1"/>
</dbReference>
<keyword evidence="4" id="KW-0862">Zinc</keyword>
<feature type="domain" description="MPN" evidence="6">
    <location>
        <begin position="5"/>
        <end position="140"/>
    </location>
</feature>
<dbReference type="GO" id="GO:0006508">
    <property type="term" value="P:proteolysis"/>
    <property type="evidence" value="ECO:0007669"/>
    <property type="project" value="UniProtKB-KW"/>
</dbReference>
<dbReference type="PROSITE" id="PS50249">
    <property type="entry name" value="MPN"/>
    <property type="match status" value="1"/>
</dbReference>
<dbReference type="SUPFAM" id="SSF102712">
    <property type="entry name" value="JAB1/MPN domain"/>
    <property type="match status" value="1"/>
</dbReference>
<dbReference type="GO" id="GO:0008270">
    <property type="term" value="F:zinc ion binding"/>
    <property type="evidence" value="ECO:0007669"/>
    <property type="project" value="TreeGrafter"/>
</dbReference>
<reference evidence="8" key="1">
    <citation type="submission" date="2018-01" db="EMBL/GenBank/DDBJ databases">
        <authorList>
            <person name="Kerou L M."/>
        </authorList>
    </citation>
    <scope>NUCLEOTIDE SEQUENCE [LARGE SCALE GENOMIC DNA]</scope>
    <source>
        <strain evidence="8">SCU2</strain>
    </source>
</reference>
<dbReference type="GeneID" id="41594907"/>
<keyword evidence="3" id="KW-0378">Hydrolase</keyword>
<dbReference type="Pfam" id="PF14464">
    <property type="entry name" value="Prok-JAB"/>
    <property type="match status" value="1"/>
</dbReference>
<dbReference type="InterPro" id="IPR037518">
    <property type="entry name" value="MPN"/>
</dbReference>
<evidence type="ECO:0000256" key="4">
    <source>
        <dbReference type="ARBA" id="ARBA00022833"/>
    </source>
</evidence>